<reference evidence="1" key="1">
    <citation type="journal article" date="2022" name="Front. Genet.">
        <title>Chromosome-Scale Assembly of the Dendrobium nobile Genome Provides Insights Into the Molecular Mechanism of the Biosynthesis of the Medicinal Active Ingredient of Dendrobium.</title>
        <authorList>
            <person name="Xu Q."/>
            <person name="Niu S.-C."/>
            <person name="Li K.-L."/>
            <person name="Zheng P.-J."/>
            <person name="Zhang X.-J."/>
            <person name="Jia Y."/>
            <person name="Liu Y."/>
            <person name="Niu Y.-X."/>
            <person name="Yu L.-H."/>
            <person name="Chen D.-F."/>
            <person name="Zhang G.-Q."/>
        </authorList>
    </citation>
    <scope>NUCLEOTIDE SEQUENCE</scope>
    <source>
        <tissue evidence="1">Leaf</tissue>
    </source>
</reference>
<organism evidence="1 2">
    <name type="scientific">Dendrobium nobile</name>
    <name type="common">Orchid</name>
    <dbReference type="NCBI Taxonomy" id="94219"/>
    <lineage>
        <taxon>Eukaryota</taxon>
        <taxon>Viridiplantae</taxon>
        <taxon>Streptophyta</taxon>
        <taxon>Embryophyta</taxon>
        <taxon>Tracheophyta</taxon>
        <taxon>Spermatophyta</taxon>
        <taxon>Magnoliopsida</taxon>
        <taxon>Liliopsida</taxon>
        <taxon>Asparagales</taxon>
        <taxon>Orchidaceae</taxon>
        <taxon>Epidendroideae</taxon>
        <taxon>Malaxideae</taxon>
        <taxon>Dendrobiinae</taxon>
        <taxon>Dendrobium</taxon>
    </lineage>
</organism>
<protein>
    <submittedName>
        <fullName evidence="1">Uncharacterized protein</fullName>
    </submittedName>
</protein>
<comment type="caution">
    <text evidence="1">The sequence shown here is derived from an EMBL/GenBank/DDBJ whole genome shotgun (WGS) entry which is preliminary data.</text>
</comment>
<sequence>MSHFQKTCLIYLSIWLRSQQSTMPMKRLLKVIKVDHDAHGVQKLLKIFGKVEAHLVNKGKHFRNDFSIQAFSNVGEASISSNFVITCCCSETNLVMVLTS</sequence>
<dbReference type="AlphaFoldDB" id="A0A8T3BZN2"/>
<dbReference type="EMBL" id="JAGYWB010000005">
    <property type="protein sequence ID" value="KAI0523218.1"/>
    <property type="molecule type" value="Genomic_DNA"/>
</dbReference>
<proteinExistence type="predicted"/>
<accession>A0A8T3BZN2</accession>
<dbReference type="Proteomes" id="UP000829196">
    <property type="component" value="Unassembled WGS sequence"/>
</dbReference>
<gene>
    <name evidence="1" type="ORF">KFK09_005612</name>
</gene>
<evidence type="ECO:0000313" key="2">
    <source>
        <dbReference type="Proteomes" id="UP000829196"/>
    </source>
</evidence>
<name>A0A8T3BZN2_DENNO</name>
<keyword evidence="2" id="KW-1185">Reference proteome</keyword>
<evidence type="ECO:0000313" key="1">
    <source>
        <dbReference type="EMBL" id="KAI0523218.1"/>
    </source>
</evidence>